<dbReference type="SUPFAM" id="SSF56112">
    <property type="entry name" value="Protein kinase-like (PK-like)"/>
    <property type="match status" value="1"/>
</dbReference>
<proteinExistence type="predicted"/>
<dbReference type="Pfam" id="PF01636">
    <property type="entry name" value="APH"/>
    <property type="match status" value="1"/>
</dbReference>
<keyword evidence="2" id="KW-0808">Transferase</keyword>
<organism evidence="2 3">
    <name type="scientific">Thioalkalivibrio halophilus</name>
    <dbReference type="NCBI Taxonomy" id="252474"/>
    <lineage>
        <taxon>Bacteria</taxon>
        <taxon>Pseudomonadati</taxon>
        <taxon>Pseudomonadota</taxon>
        <taxon>Gammaproteobacteria</taxon>
        <taxon>Chromatiales</taxon>
        <taxon>Ectothiorhodospiraceae</taxon>
        <taxon>Thioalkalivibrio</taxon>
    </lineage>
</organism>
<feature type="domain" description="Aminoglycoside phosphotransferase" evidence="1">
    <location>
        <begin position="29"/>
        <end position="262"/>
    </location>
</feature>
<evidence type="ECO:0000313" key="3">
    <source>
        <dbReference type="Proteomes" id="UP000189177"/>
    </source>
</evidence>
<dbReference type="Gene3D" id="3.30.200.20">
    <property type="entry name" value="Phosphorylase Kinase, domain 1"/>
    <property type="match status" value="1"/>
</dbReference>
<dbReference type="Gene3D" id="3.90.1200.10">
    <property type="match status" value="1"/>
</dbReference>
<accession>A0A1V2ZVE9</accession>
<dbReference type="GO" id="GO:0016740">
    <property type="term" value="F:transferase activity"/>
    <property type="evidence" value="ECO:0007669"/>
    <property type="project" value="UniProtKB-KW"/>
</dbReference>
<comment type="caution">
    <text evidence="2">The sequence shown here is derived from an EMBL/GenBank/DDBJ whole genome shotgun (WGS) entry which is preliminary data.</text>
</comment>
<dbReference type="STRING" id="252474.B1A74_12685"/>
<dbReference type="RefSeq" id="WP_077244837.1">
    <property type="nucleotide sequence ID" value="NZ_MUZR01000062.1"/>
</dbReference>
<protein>
    <submittedName>
        <fullName evidence="2">Aminoglycoside phosphotransferase</fullName>
    </submittedName>
</protein>
<dbReference type="Proteomes" id="UP000189177">
    <property type="component" value="Unassembled WGS sequence"/>
</dbReference>
<dbReference type="AlphaFoldDB" id="A0A1V2ZVE9"/>
<name>A0A1V2ZVE9_9GAMM</name>
<dbReference type="InterPro" id="IPR011009">
    <property type="entry name" value="Kinase-like_dom_sf"/>
</dbReference>
<dbReference type="OrthoDB" id="9809275at2"/>
<dbReference type="EMBL" id="MUZR01000062">
    <property type="protein sequence ID" value="OOC09107.1"/>
    <property type="molecule type" value="Genomic_DNA"/>
</dbReference>
<evidence type="ECO:0000313" key="2">
    <source>
        <dbReference type="EMBL" id="OOC09107.1"/>
    </source>
</evidence>
<dbReference type="InterPro" id="IPR002575">
    <property type="entry name" value="Aminoglycoside_PTrfase"/>
</dbReference>
<evidence type="ECO:0000259" key="1">
    <source>
        <dbReference type="Pfam" id="PF01636"/>
    </source>
</evidence>
<keyword evidence="3" id="KW-1185">Reference proteome</keyword>
<reference evidence="2 3" key="1">
    <citation type="submission" date="2017-02" db="EMBL/GenBank/DDBJ databases">
        <title>Genomic diversity within the haloalkaliphilic genus Thioalkalivibrio.</title>
        <authorList>
            <person name="Ahn A.-C."/>
            <person name="Meier-Kolthoff J."/>
            <person name="Overmars L."/>
            <person name="Richter M."/>
            <person name="Woyke T."/>
            <person name="Sorokin D.Y."/>
            <person name="Muyzer G."/>
        </authorList>
    </citation>
    <scope>NUCLEOTIDE SEQUENCE [LARGE SCALE GENOMIC DNA]</scope>
    <source>
        <strain evidence="2 3">HL17</strain>
    </source>
</reference>
<sequence length="343" mass="38543">MSASSVPEDTRAAALQAWLAQRPGCFEGLQLLRADASFRRYFRARRDGEPVVIMDAPPEREPVAPFLRIARLLEALGQRPPRIHDEDPDAGFLVLEDLGDRTFTRALAEGEDEKALYQRAIDRLADLHRAWPQRPAEATPALPAYDTPRLLDEARLFIDWYVPEQQGHPPTEAARGAWEAAWTQTLDALPRLEPTLVLRDFHVDNLMIPPEGAGCALLDFQDAVLGSPAYDVVSLLEDARRDVSPAVAREALARYLQATGWPDEAFRVHYRVLGVQRAIKVLGIFTRLHRRDGKPDYRRHEPRLQTLVRRGLAHPDLAPVADWFRHHMPEDPAAPGDVGDEGA</sequence>
<gene>
    <name evidence="2" type="ORF">B1A74_12685</name>
</gene>